<reference evidence="1" key="1">
    <citation type="submission" date="2023-05" db="EMBL/GenBank/DDBJ databases">
        <authorList>
            <person name="Stuckert A."/>
        </authorList>
    </citation>
    <scope>NUCLEOTIDE SEQUENCE</scope>
</reference>
<proteinExistence type="predicted"/>
<protein>
    <submittedName>
        <fullName evidence="1">Uncharacterized protein</fullName>
    </submittedName>
</protein>
<dbReference type="Proteomes" id="UP001162483">
    <property type="component" value="Unassembled WGS sequence"/>
</dbReference>
<dbReference type="EMBL" id="CATNWA010014403">
    <property type="protein sequence ID" value="CAI9571426.1"/>
    <property type="molecule type" value="Genomic_DNA"/>
</dbReference>
<gene>
    <name evidence="1" type="ORF">SPARVUS_LOCUS7247116</name>
</gene>
<name>A0ABN9DJV4_9NEOB</name>
<comment type="caution">
    <text evidence="1">The sequence shown here is derived from an EMBL/GenBank/DDBJ whole genome shotgun (WGS) entry which is preliminary data.</text>
</comment>
<evidence type="ECO:0000313" key="1">
    <source>
        <dbReference type="EMBL" id="CAI9571426.1"/>
    </source>
</evidence>
<sequence>PPPPPERAFYYYRPPFTAPWKQESGSAYTIKQPAASLRSHLVPVLRVSLLPFLLSGDGSAPLKKSAAPLKNATLGNCLFALW</sequence>
<feature type="non-terminal residue" evidence="1">
    <location>
        <position position="1"/>
    </location>
</feature>
<keyword evidence="2" id="KW-1185">Reference proteome</keyword>
<evidence type="ECO:0000313" key="2">
    <source>
        <dbReference type="Proteomes" id="UP001162483"/>
    </source>
</evidence>
<accession>A0ABN9DJV4</accession>
<organism evidence="1 2">
    <name type="scientific">Staurois parvus</name>
    <dbReference type="NCBI Taxonomy" id="386267"/>
    <lineage>
        <taxon>Eukaryota</taxon>
        <taxon>Metazoa</taxon>
        <taxon>Chordata</taxon>
        <taxon>Craniata</taxon>
        <taxon>Vertebrata</taxon>
        <taxon>Euteleostomi</taxon>
        <taxon>Amphibia</taxon>
        <taxon>Batrachia</taxon>
        <taxon>Anura</taxon>
        <taxon>Neobatrachia</taxon>
        <taxon>Ranoidea</taxon>
        <taxon>Ranidae</taxon>
        <taxon>Staurois</taxon>
    </lineage>
</organism>